<sequence>MSEIFMMRRSNPFDFSDFESMFERMSRQFDEMNRQLGSWEGGADEMDAHRGAAIDVTEHDDSIVVVADLPGFEKEDIDLKIAGQVLTIVADQEMESTSESGDEERGQFIRRERRSQSVRRSFRLPVEVDEEGANATYHNGVLTVTLPKIQIDEDDDSHRIDVE</sequence>
<dbReference type="PANTHER" id="PTHR11527">
    <property type="entry name" value="HEAT-SHOCK PROTEIN 20 FAMILY MEMBER"/>
    <property type="match status" value="1"/>
</dbReference>
<dbReference type="CDD" id="cd06464">
    <property type="entry name" value="ACD_sHsps-like"/>
    <property type="match status" value="1"/>
</dbReference>
<gene>
    <name evidence="5" type="ORF">SAMN04487948_103100</name>
</gene>
<evidence type="ECO:0000313" key="5">
    <source>
        <dbReference type="EMBL" id="SEO53085.1"/>
    </source>
</evidence>
<evidence type="ECO:0000313" key="6">
    <source>
        <dbReference type="Proteomes" id="UP000199126"/>
    </source>
</evidence>
<organism evidence="5 6">
    <name type="scientific">Halogranum amylolyticum</name>
    <dbReference type="NCBI Taxonomy" id="660520"/>
    <lineage>
        <taxon>Archaea</taxon>
        <taxon>Methanobacteriati</taxon>
        <taxon>Methanobacteriota</taxon>
        <taxon>Stenosarchaea group</taxon>
        <taxon>Halobacteria</taxon>
        <taxon>Halobacteriales</taxon>
        <taxon>Haloferacaceae</taxon>
    </lineage>
</organism>
<dbReference type="InterPro" id="IPR031107">
    <property type="entry name" value="Small_HSP"/>
</dbReference>
<dbReference type="EMBL" id="FODV01000003">
    <property type="protein sequence ID" value="SEO53085.1"/>
    <property type="molecule type" value="Genomic_DNA"/>
</dbReference>
<evidence type="ECO:0000256" key="1">
    <source>
        <dbReference type="PROSITE-ProRule" id="PRU00285"/>
    </source>
</evidence>
<dbReference type="Pfam" id="PF00011">
    <property type="entry name" value="HSP20"/>
    <property type="match status" value="1"/>
</dbReference>
<comment type="similarity">
    <text evidence="1 2">Belongs to the small heat shock protein (HSP20) family.</text>
</comment>
<dbReference type="SUPFAM" id="SSF49764">
    <property type="entry name" value="HSP20-like chaperones"/>
    <property type="match status" value="1"/>
</dbReference>
<evidence type="ECO:0000256" key="2">
    <source>
        <dbReference type="RuleBase" id="RU003616"/>
    </source>
</evidence>
<feature type="region of interest" description="Disordered" evidence="3">
    <location>
        <begin position="93"/>
        <end position="112"/>
    </location>
</feature>
<dbReference type="InterPro" id="IPR002068">
    <property type="entry name" value="A-crystallin/Hsp20_dom"/>
</dbReference>
<accession>A0A1H8QFR0</accession>
<feature type="compositionally biased region" description="Acidic residues" evidence="3">
    <location>
        <begin position="93"/>
        <end position="102"/>
    </location>
</feature>
<dbReference type="PROSITE" id="PS01031">
    <property type="entry name" value="SHSP"/>
    <property type="match status" value="1"/>
</dbReference>
<reference evidence="6" key="1">
    <citation type="submission" date="2016-10" db="EMBL/GenBank/DDBJ databases">
        <authorList>
            <person name="Varghese N."/>
            <person name="Submissions S."/>
        </authorList>
    </citation>
    <scope>NUCLEOTIDE SEQUENCE [LARGE SCALE GENOMIC DNA]</scope>
    <source>
        <strain evidence="6">CGMCC 1.10121</strain>
    </source>
</reference>
<protein>
    <submittedName>
        <fullName evidence="5">HSP20 family protein</fullName>
    </submittedName>
</protein>
<feature type="domain" description="SHSP" evidence="4">
    <location>
        <begin position="45"/>
        <end position="163"/>
    </location>
</feature>
<evidence type="ECO:0000256" key="3">
    <source>
        <dbReference type="SAM" id="MobiDB-lite"/>
    </source>
</evidence>
<name>A0A1H8QFR0_9EURY</name>
<dbReference type="InterPro" id="IPR008978">
    <property type="entry name" value="HSP20-like_chaperone"/>
</dbReference>
<dbReference type="AlphaFoldDB" id="A0A1H8QFR0"/>
<keyword evidence="6" id="KW-1185">Reference proteome</keyword>
<dbReference type="Gene3D" id="2.60.40.790">
    <property type="match status" value="1"/>
</dbReference>
<proteinExistence type="inferred from homology"/>
<evidence type="ECO:0000259" key="4">
    <source>
        <dbReference type="PROSITE" id="PS01031"/>
    </source>
</evidence>
<dbReference type="Proteomes" id="UP000199126">
    <property type="component" value="Unassembled WGS sequence"/>
</dbReference>